<protein>
    <submittedName>
        <fullName evidence="2">Uncharacterized protein</fullName>
    </submittedName>
</protein>
<proteinExistence type="predicted"/>
<evidence type="ECO:0000313" key="3">
    <source>
        <dbReference type="Proteomes" id="UP001430953"/>
    </source>
</evidence>
<evidence type="ECO:0000256" key="1">
    <source>
        <dbReference type="SAM" id="MobiDB-lite"/>
    </source>
</evidence>
<name>A0AAW2EQL3_9HYME</name>
<evidence type="ECO:0000313" key="2">
    <source>
        <dbReference type="EMBL" id="KAL0105083.1"/>
    </source>
</evidence>
<accession>A0AAW2EQL3</accession>
<dbReference type="AlphaFoldDB" id="A0AAW2EQL3"/>
<dbReference type="EMBL" id="JADYXP020000019">
    <property type="protein sequence ID" value="KAL0105083.1"/>
    <property type="molecule type" value="Genomic_DNA"/>
</dbReference>
<reference evidence="2 3" key="1">
    <citation type="submission" date="2023-03" db="EMBL/GenBank/DDBJ databases">
        <title>High recombination rates correlate with genetic variation in Cardiocondyla obscurior ants.</title>
        <authorList>
            <person name="Errbii M."/>
        </authorList>
    </citation>
    <scope>NUCLEOTIDE SEQUENCE [LARGE SCALE GENOMIC DNA]</scope>
    <source>
        <strain evidence="2">Alpha-2009</strain>
        <tissue evidence="2">Whole body</tissue>
    </source>
</reference>
<feature type="compositionally biased region" description="Basic and acidic residues" evidence="1">
    <location>
        <begin position="83"/>
        <end position="98"/>
    </location>
</feature>
<feature type="region of interest" description="Disordered" evidence="1">
    <location>
        <begin position="83"/>
        <end position="103"/>
    </location>
</feature>
<organism evidence="2 3">
    <name type="scientific">Cardiocondyla obscurior</name>
    <dbReference type="NCBI Taxonomy" id="286306"/>
    <lineage>
        <taxon>Eukaryota</taxon>
        <taxon>Metazoa</taxon>
        <taxon>Ecdysozoa</taxon>
        <taxon>Arthropoda</taxon>
        <taxon>Hexapoda</taxon>
        <taxon>Insecta</taxon>
        <taxon>Pterygota</taxon>
        <taxon>Neoptera</taxon>
        <taxon>Endopterygota</taxon>
        <taxon>Hymenoptera</taxon>
        <taxon>Apocrita</taxon>
        <taxon>Aculeata</taxon>
        <taxon>Formicoidea</taxon>
        <taxon>Formicidae</taxon>
        <taxon>Myrmicinae</taxon>
        <taxon>Cardiocondyla</taxon>
    </lineage>
</organism>
<keyword evidence="3" id="KW-1185">Reference proteome</keyword>
<comment type="caution">
    <text evidence="2">The sequence shown here is derived from an EMBL/GenBank/DDBJ whole genome shotgun (WGS) entry which is preliminary data.</text>
</comment>
<gene>
    <name evidence="2" type="ORF">PUN28_016615</name>
</gene>
<dbReference type="Proteomes" id="UP001430953">
    <property type="component" value="Unassembled WGS sequence"/>
</dbReference>
<sequence>MRNVMRFQYLAISFGRENHATMILGRRRTRKSRRARYRRHFELRLELCSTSGLGKSERHYERRMRKKRSKELEGRRDKCKRAIEMRKEERRRKREAETARSSCRGDCADVRGKVLSRDLPDLTILPSRASARRLCHGTV</sequence>